<accession>A0A451BR84</accession>
<sequence>MKPVFSRQGPRQKIQSKYSAVTGRKQKSSIPLIILAYRENKKPWGISACTETRTPVGPGAKR</sequence>
<protein>
    <submittedName>
        <fullName evidence="2">Uncharacterized protein</fullName>
    </submittedName>
</protein>
<proteinExistence type="predicted"/>
<reference evidence="2" key="1">
    <citation type="submission" date="2019-02" db="EMBL/GenBank/DDBJ databases">
        <authorList>
            <person name="Gruber-Vodicka R. H."/>
            <person name="Seah K. B. B."/>
        </authorList>
    </citation>
    <scope>NUCLEOTIDE SEQUENCE</scope>
    <source>
        <strain evidence="2">BECK_S127</strain>
    </source>
</reference>
<dbReference type="AlphaFoldDB" id="A0A451BR84"/>
<gene>
    <name evidence="2" type="ORF">BECKSD772D_GA0070982_11587</name>
</gene>
<organism evidence="2">
    <name type="scientific">Candidatus Kentrum sp. SD</name>
    <dbReference type="NCBI Taxonomy" id="2126332"/>
    <lineage>
        <taxon>Bacteria</taxon>
        <taxon>Pseudomonadati</taxon>
        <taxon>Pseudomonadota</taxon>
        <taxon>Gammaproteobacteria</taxon>
        <taxon>Candidatus Kentrum</taxon>
    </lineage>
</organism>
<dbReference type="EMBL" id="CAADHB010000158">
    <property type="protein sequence ID" value="VFK80809.1"/>
    <property type="molecule type" value="Genomic_DNA"/>
</dbReference>
<evidence type="ECO:0000313" key="2">
    <source>
        <dbReference type="EMBL" id="VFK80809.1"/>
    </source>
</evidence>
<evidence type="ECO:0000256" key="1">
    <source>
        <dbReference type="SAM" id="MobiDB-lite"/>
    </source>
</evidence>
<name>A0A451BR84_9GAMM</name>
<feature type="region of interest" description="Disordered" evidence="1">
    <location>
        <begin position="1"/>
        <end position="21"/>
    </location>
</feature>